<reference evidence="7" key="1">
    <citation type="journal article" date="2014" name="Int. J. Syst. Evol. Microbiol.">
        <title>Complete genome sequence of Corynebacterium casei LMG S-19264T (=DSM 44701T), isolated from a smear-ripened cheese.</title>
        <authorList>
            <consortium name="US DOE Joint Genome Institute (JGI-PGF)"/>
            <person name="Walter F."/>
            <person name="Albersmeier A."/>
            <person name="Kalinowski J."/>
            <person name="Ruckert C."/>
        </authorList>
    </citation>
    <scope>NUCLEOTIDE SEQUENCE</scope>
    <source>
        <strain evidence="7">NBRC 110071</strain>
    </source>
</reference>
<dbReference type="Gene3D" id="3.90.1150.10">
    <property type="entry name" value="Aspartate Aminotransferase, domain 1"/>
    <property type="match status" value="1"/>
</dbReference>
<dbReference type="PANTHER" id="PTHR43525">
    <property type="entry name" value="PROTEIN MALY"/>
    <property type="match status" value="1"/>
</dbReference>
<dbReference type="EMBL" id="BSNM01000006">
    <property type="protein sequence ID" value="GLQ30504.1"/>
    <property type="molecule type" value="Genomic_DNA"/>
</dbReference>
<keyword evidence="7" id="KW-0032">Aminotransferase</keyword>
<dbReference type="GO" id="GO:0008483">
    <property type="term" value="F:transaminase activity"/>
    <property type="evidence" value="ECO:0007669"/>
    <property type="project" value="UniProtKB-KW"/>
</dbReference>
<dbReference type="AlphaFoldDB" id="A0AA37S8T8"/>
<proteinExistence type="inferred from homology"/>
<comment type="similarity">
    <text evidence="5">Belongs to the class-II pyridoxal-phosphate-dependent aminotransferase family. MalY/PatB cystathionine beta-lyase subfamily.</text>
</comment>
<dbReference type="InterPro" id="IPR051798">
    <property type="entry name" value="Class-II_PLP-Dep_Aminotrans"/>
</dbReference>
<keyword evidence="8" id="KW-1185">Reference proteome</keyword>
<evidence type="ECO:0000256" key="1">
    <source>
        <dbReference type="ARBA" id="ARBA00001933"/>
    </source>
</evidence>
<dbReference type="NCBIfam" id="TIGR04350">
    <property type="entry name" value="C_S_lyase_PatB"/>
    <property type="match status" value="1"/>
</dbReference>
<protein>
    <recommendedName>
        <fullName evidence="2">cysteine-S-conjugate beta-lyase</fullName>
        <ecNumber evidence="2">4.4.1.13</ecNumber>
    </recommendedName>
</protein>
<dbReference type="CDD" id="cd00609">
    <property type="entry name" value="AAT_like"/>
    <property type="match status" value="1"/>
</dbReference>
<dbReference type="InterPro" id="IPR027619">
    <property type="entry name" value="C-S_lyase_PatB-like"/>
</dbReference>
<comment type="caution">
    <text evidence="7">The sequence shown here is derived from an EMBL/GenBank/DDBJ whole genome shotgun (WGS) entry which is preliminary data.</text>
</comment>
<dbReference type="InterPro" id="IPR015424">
    <property type="entry name" value="PyrdxlP-dep_Trfase"/>
</dbReference>
<dbReference type="SUPFAM" id="SSF53383">
    <property type="entry name" value="PLP-dependent transferases"/>
    <property type="match status" value="1"/>
</dbReference>
<evidence type="ECO:0000256" key="4">
    <source>
        <dbReference type="ARBA" id="ARBA00023239"/>
    </source>
</evidence>
<comment type="cofactor">
    <cofactor evidence="1">
        <name>pyridoxal 5'-phosphate</name>
        <dbReference type="ChEBI" id="CHEBI:597326"/>
    </cofactor>
</comment>
<evidence type="ECO:0000256" key="2">
    <source>
        <dbReference type="ARBA" id="ARBA00012224"/>
    </source>
</evidence>
<evidence type="ECO:0000256" key="3">
    <source>
        <dbReference type="ARBA" id="ARBA00022898"/>
    </source>
</evidence>
<dbReference type="InterPro" id="IPR004839">
    <property type="entry name" value="Aminotransferase_I/II_large"/>
</dbReference>
<dbReference type="PANTHER" id="PTHR43525:SF1">
    <property type="entry name" value="PROTEIN MALY"/>
    <property type="match status" value="1"/>
</dbReference>
<dbReference type="InterPro" id="IPR015421">
    <property type="entry name" value="PyrdxlP-dep_Trfase_major"/>
</dbReference>
<dbReference type="InterPro" id="IPR015422">
    <property type="entry name" value="PyrdxlP-dep_Trfase_small"/>
</dbReference>
<reference evidence="7" key="2">
    <citation type="submission" date="2023-01" db="EMBL/GenBank/DDBJ databases">
        <title>Draft genome sequence of Litoribrevibacter albus strain NBRC 110071.</title>
        <authorList>
            <person name="Sun Q."/>
            <person name="Mori K."/>
        </authorList>
    </citation>
    <scope>NUCLEOTIDE SEQUENCE</scope>
    <source>
        <strain evidence="7">NBRC 110071</strain>
    </source>
</reference>
<keyword evidence="3" id="KW-0663">Pyridoxal phosphate</keyword>
<evidence type="ECO:0000313" key="8">
    <source>
        <dbReference type="Proteomes" id="UP001161389"/>
    </source>
</evidence>
<dbReference type="EC" id="4.4.1.13" evidence="2"/>
<dbReference type="Gene3D" id="3.40.640.10">
    <property type="entry name" value="Type I PLP-dependent aspartate aminotransferase-like (Major domain)"/>
    <property type="match status" value="1"/>
</dbReference>
<dbReference type="GO" id="GO:0030170">
    <property type="term" value="F:pyridoxal phosphate binding"/>
    <property type="evidence" value="ECO:0007669"/>
    <property type="project" value="InterPro"/>
</dbReference>
<dbReference type="RefSeq" id="WP_284379491.1">
    <property type="nucleotide sequence ID" value="NZ_BSNM01000006.1"/>
</dbReference>
<gene>
    <name evidence="7" type="ORF">GCM10007876_09820</name>
</gene>
<keyword evidence="7" id="KW-0808">Transferase</keyword>
<evidence type="ECO:0000313" key="7">
    <source>
        <dbReference type="EMBL" id="GLQ30504.1"/>
    </source>
</evidence>
<sequence length="381" mass="42819">MNGIDFNHTIDRTQSSSMKWEKYRGKDVLPMWVADSDFRVADEIIDALKARADHGIFGYTLIPDQLIALIIERMSTMYNWQVKKEDIVFIPGLVCGLNLVARAYAKDGKKVGIPKPIYPPFVSSVSNAGAEACFLPFTNQDGRWMIDWSELEANAAEIHLLMLCNPQNPGGTVFRREELNRIAELAEQHDWIVCSDEIHCDLLLDDLPHVPFASVSEAAAQRSCILMAPSKTWNIAGLGCSFAVIQNPALRMQFRRQAQGIVPEVNLMAIEAAVAAYEHGEAWLAEQMKYLRDNRDYIEQQVADIDGLSMLHTEATFLAWIDASALGLENPAAYFEEFGVGMSPGRDFGWDQFIRLNFGCQRALLEEALERIKRAIAHLPK</sequence>
<name>A0AA37S8T8_9GAMM</name>
<organism evidence="7 8">
    <name type="scientific">Litoribrevibacter albus</name>
    <dbReference type="NCBI Taxonomy" id="1473156"/>
    <lineage>
        <taxon>Bacteria</taxon>
        <taxon>Pseudomonadati</taxon>
        <taxon>Pseudomonadota</taxon>
        <taxon>Gammaproteobacteria</taxon>
        <taxon>Oceanospirillales</taxon>
        <taxon>Oceanospirillaceae</taxon>
        <taxon>Litoribrevibacter</taxon>
    </lineage>
</organism>
<evidence type="ECO:0000256" key="5">
    <source>
        <dbReference type="ARBA" id="ARBA00037974"/>
    </source>
</evidence>
<keyword evidence="4" id="KW-0456">Lyase</keyword>
<dbReference type="Pfam" id="PF00155">
    <property type="entry name" value="Aminotran_1_2"/>
    <property type="match status" value="1"/>
</dbReference>
<dbReference type="GO" id="GO:0047804">
    <property type="term" value="F:cysteine-S-conjugate beta-lyase activity"/>
    <property type="evidence" value="ECO:0007669"/>
    <property type="project" value="UniProtKB-EC"/>
</dbReference>
<feature type="domain" description="Aminotransferase class I/classII large" evidence="6">
    <location>
        <begin position="40"/>
        <end position="372"/>
    </location>
</feature>
<dbReference type="Proteomes" id="UP001161389">
    <property type="component" value="Unassembled WGS sequence"/>
</dbReference>
<accession>A0AA37S8T8</accession>
<evidence type="ECO:0000259" key="6">
    <source>
        <dbReference type="Pfam" id="PF00155"/>
    </source>
</evidence>